<accession>A0A286RHC7</accession>
<dbReference type="OrthoDB" id="268932at2"/>
<proteinExistence type="predicted"/>
<name>A0A286RHC7_9BACT</name>
<dbReference type="EMBL" id="CP018477">
    <property type="protein sequence ID" value="ASV75358.1"/>
    <property type="molecule type" value="Genomic_DNA"/>
</dbReference>
<dbReference type="AlphaFoldDB" id="A0A286RHC7"/>
<protein>
    <submittedName>
        <fullName evidence="1">Uncharacterized protein</fullName>
    </submittedName>
</protein>
<keyword evidence="2" id="KW-1185">Reference proteome</keyword>
<dbReference type="Proteomes" id="UP000215086">
    <property type="component" value="Chromosome"/>
</dbReference>
<gene>
    <name evidence="1" type="ORF">THTE_2756</name>
</gene>
<sequence>MKQHDNVGTRSSLRLGFFTALPLADGGYVGGYLILNGVGRPVEFHCTTPVRPTRAQEILYGPTLKPYLLGEQMAPALIAKAKSAAEIIFVSEWEALTLSQVVDEPVALVVSPETSAAVEHESAASGESTRCVYSPIGARAAGTALLECGVLPACQTLQIGRNTLLVPESSVEGITRVQEYLSPWAGAFDLLEPFGRIRAALEEALRRG</sequence>
<evidence type="ECO:0000313" key="1">
    <source>
        <dbReference type="EMBL" id="ASV75358.1"/>
    </source>
</evidence>
<dbReference type="KEGG" id="ttf:THTE_2756"/>
<reference evidence="1 2" key="1">
    <citation type="journal article" name="Front. Microbiol.">
        <title>Sugar Metabolism of the First Thermophilic Planctomycete Thermogutta terrifontis: Comparative Genomic and Transcriptomic Approaches.</title>
        <authorList>
            <person name="Elcheninov A.G."/>
            <person name="Menzel P."/>
            <person name="Gudbergsdottir S.R."/>
            <person name="Slesarev A.I."/>
            <person name="Kadnikov V.V."/>
            <person name="Krogh A."/>
            <person name="Bonch-Osmolovskaya E.A."/>
            <person name="Peng X."/>
            <person name="Kublanov I.V."/>
        </authorList>
    </citation>
    <scope>NUCLEOTIDE SEQUENCE [LARGE SCALE GENOMIC DNA]</scope>
    <source>
        <strain evidence="1 2">R1</strain>
    </source>
</reference>
<organism evidence="1 2">
    <name type="scientific">Thermogutta terrifontis</name>
    <dbReference type="NCBI Taxonomy" id="1331910"/>
    <lineage>
        <taxon>Bacteria</taxon>
        <taxon>Pseudomonadati</taxon>
        <taxon>Planctomycetota</taxon>
        <taxon>Planctomycetia</taxon>
        <taxon>Pirellulales</taxon>
        <taxon>Thermoguttaceae</taxon>
        <taxon>Thermogutta</taxon>
    </lineage>
</organism>
<dbReference type="RefSeq" id="WP_095415445.1">
    <property type="nucleotide sequence ID" value="NZ_CP018477.1"/>
</dbReference>
<evidence type="ECO:0000313" key="2">
    <source>
        <dbReference type="Proteomes" id="UP000215086"/>
    </source>
</evidence>